<protein>
    <submittedName>
        <fullName evidence="1">Uncharacterized protein</fullName>
    </submittedName>
</protein>
<dbReference type="AlphaFoldDB" id="A0A222MUZ1"/>
<evidence type="ECO:0000313" key="2">
    <source>
        <dbReference type="Proteomes" id="UP000201169"/>
    </source>
</evidence>
<dbReference type="EMBL" id="CP022347">
    <property type="protein sequence ID" value="ASQ29867.1"/>
    <property type="molecule type" value="Genomic_DNA"/>
</dbReference>
<proteinExistence type="predicted"/>
<sequence length="167" mass="19841">MELTLFKSSIGVSFDENSKQEDRFLQEYFALNLNSKLTRFKKMAAKIEFSEGEELIFNLLLSLKNDILRLEAKIEQQNNLLELSYSSIICAIHYEYMRLADALLKENEIYYMRFSIEGQDIAFFTKAVDDRTVKIVKFKNDDKILYDSFVAQMQREFLQDRKRKINE</sequence>
<dbReference type="OrthoDB" id="5355425at2"/>
<evidence type="ECO:0000313" key="1">
    <source>
        <dbReference type="EMBL" id="ASQ29867.1"/>
    </source>
</evidence>
<dbReference type="KEGG" id="cavi:CAV_0195"/>
<organism evidence="1 2">
    <name type="scientific">Campylobacter avium LMG 24591</name>
    <dbReference type="NCBI Taxonomy" id="522484"/>
    <lineage>
        <taxon>Bacteria</taxon>
        <taxon>Pseudomonadati</taxon>
        <taxon>Campylobacterota</taxon>
        <taxon>Epsilonproteobacteria</taxon>
        <taxon>Campylobacterales</taxon>
        <taxon>Campylobacteraceae</taxon>
        <taxon>Campylobacter</taxon>
    </lineage>
</organism>
<keyword evidence="2" id="KW-1185">Reference proteome</keyword>
<gene>
    <name evidence="1" type="ORF">CAV_0195</name>
</gene>
<dbReference type="Proteomes" id="UP000201169">
    <property type="component" value="Chromosome"/>
</dbReference>
<accession>A0A222MUZ1</accession>
<dbReference type="RefSeq" id="WP_094324661.1">
    <property type="nucleotide sequence ID" value="NZ_CP022347.1"/>
</dbReference>
<reference evidence="1 2" key="1">
    <citation type="submission" date="2017-07" db="EMBL/GenBank/DDBJ databases">
        <title>Analysis of two Campylobacter avium genomes and identification of a novel hippuricase gene.</title>
        <authorList>
            <person name="Miller W.G."/>
            <person name="Chapman M.H."/>
            <person name="Yee E."/>
            <person name="Revez J."/>
            <person name="Bono J.L."/>
            <person name="Rossi M."/>
        </authorList>
    </citation>
    <scope>NUCLEOTIDE SEQUENCE [LARGE SCALE GENOMIC DNA]</scope>
    <source>
        <strain evidence="1 2">LMG 24591</strain>
    </source>
</reference>
<name>A0A222MUZ1_9BACT</name>